<dbReference type="Proteomes" id="UP000195950">
    <property type="component" value="Unassembled WGS sequence"/>
</dbReference>
<organism evidence="1 2">
    <name type="scientific">Parabacteroides distasonis</name>
    <dbReference type="NCBI Taxonomy" id="823"/>
    <lineage>
        <taxon>Bacteria</taxon>
        <taxon>Pseudomonadati</taxon>
        <taxon>Bacteroidota</taxon>
        <taxon>Bacteroidia</taxon>
        <taxon>Bacteroidales</taxon>
        <taxon>Tannerellaceae</taxon>
        <taxon>Parabacteroides</taxon>
    </lineage>
</organism>
<protein>
    <submittedName>
        <fullName evidence="1">Uncharacterized protein</fullName>
    </submittedName>
</protein>
<dbReference type="AlphaFoldDB" id="A0A1Y4IE38"/>
<gene>
    <name evidence="1" type="ORF">B5F32_14635</name>
</gene>
<proteinExistence type="predicted"/>
<dbReference type="EMBL" id="NFJX01000014">
    <property type="protein sequence ID" value="OUP16809.1"/>
    <property type="molecule type" value="Genomic_DNA"/>
</dbReference>
<name>A0A1Y4IE38_PARDI</name>
<comment type="caution">
    <text evidence="1">The sequence shown here is derived from an EMBL/GenBank/DDBJ whole genome shotgun (WGS) entry which is preliminary data.</text>
</comment>
<evidence type="ECO:0000313" key="1">
    <source>
        <dbReference type="EMBL" id="OUP16809.1"/>
    </source>
</evidence>
<accession>A0A1Y4IE38</accession>
<sequence>MAKTPKTAFNPSIKKEKKAKSIPLNYKDLNACWQIGLFDFNNEKWGKDSALGNISFSISSSLMELLCKHGDNDLYTSLDHISNKKPISFSDFYKKLKDDFNGQIPSEIAHQISIDISRSFFMDEIYPKLRDFEKKTWNEIEQETKGGEGGSKHHEIKIELLSKEAQQRLSELKIDDIDSLFSLRLDGTLRIFGIRKQNYLQILWVDQNHEVCPSKKNTHK</sequence>
<reference evidence="2" key="1">
    <citation type="submission" date="2017-04" db="EMBL/GenBank/DDBJ databases">
        <title>Function of individual gut microbiota members based on whole genome sequencing of pure cultures obtained from chicken caecum.</title>
        <authorList>
            <person name="Medvecky M."/>
            <person name="Cejkova D."/>
            <person name="Polansky O."/>
            <person name="Karasova D."/>
            <person name="Kubasova T."/>
            <person name="Cizek A."/>
            <person name="Rychlik I."/>
        </authorList>
    </citation>
    <scope>NUCLEOTIDE SEQUENCE [LARGE SCALE GENOMIC DNA]</scope>
    <source>
        <strain evidence="2">An199</strain>
    </source>
</reference>
<dbReference type="RefSeq" id="WP_087345572.1">
    <property type="nucleotide sequence ID" value="NZ_NFJX01000014.1"/>
</dbReference>
<evidence type="ECO:0000313" key="2">
    <source>
        <dbReference type="Proteomes" id="UP000195950"/>
    </source>
</evidence>